<keyword evidence="1" id="KW-0175">Coiled coil</keyword>
<accession>A0A7S0KQ88</accession>
<feature type="coiled-coil region" evidence="1">
    <location>
        <begin position="229"/>
        <end position="270"/>
    </location>
</feature>
<reference evidence="3" key="1">
    <citation type="submission" date="2021-01" db="EMBL/GenBank/DDBJ databases">
        <authorList>
            <person name="Corre E."/>
            <person name="Pelletier E."/>
            <person name="Niang G."/>
            <person name="Scheremetjew M."/>
            <person name="Finn R."/>
            <person name="Kale V."/>
            <person name="Holt S."/>
            <person name="Cochrane G."/>
            <person name="Meng A."/>
            <person name="Brown T."/>
            <person name="Cohen L."/>
        </authorList>
    </citation>
    <scope>NUCLEOTIDE SEQUENCE</scope>
    <source>
        <strain evidence="3">CCMP494</strain>
    </source>
</reference>
<organism evidence="3">
    <name type="scientific">Micromonas pusilla</name>
    <name type="common">Picoplanktonic green alga</name>
    <name type="synonym">Chromulina pusilla</name>
    <dbReference type="NCBI Taxonomy" id="38833"/>
    <lineage>
        <taxon>Eukaryota</taxon>
        <taxon>Viridiplantae</taxon>
        <taxon>Chlorophyta</taxon>
        <taxon>Mamiellophyceae</taxon>
        <taxon>Mamiellales</taxon>
        <taxon>Mamiellaceae</taxon>
        <taxon>Micromonas</taxon>
    </lineage>
</organism>
<sequence>MVKDGTAEEVLGAWAQSVNQQANGAGGKRGKNGPNDGKQEVNVGPVAHFAMVHGFTLYFGLSCAWWGFADAMDNFLCDKGGWIGHFLMVQNTQFADMMQSVEVGTFEGICAASLAASAARDVGQRIIAGSRARERRLGAHADGLKATDAVLALKARALESHEALAVRTRAYLNEMHARNAQAAREAAEAAAAKDASRRKTRGRNGRNGRRTGAGGPTDGIAPDMLPPANLRTEADFARLEQELSAMREELAALTRDRDESRARLLRAVQEDIESTVADTFESARFAEGLRAAAGSVTGPLTWRVENVEQTVEQTSNKTSNGTSSLADVSRQKLVLTGGPARAAAVLNTPPLFVASLGEDARGMLGTTFGGPAGWLKDAESSSYVIKA</sequence>
<feature type="region of interest" description="Disordered" evidence="2">
    <location>
        <begin position="183"/>
        <end position="227"/>
    </location>
</feature>
<evidence type="ECO:0000313" key="3">
    <source>
        <dbReference type="EMBL" id="CAD8588007.1"/>
    </source>
</evidence>
<gene>
    <name evidence="3" type="ORF">MSP1404_LOCUS6264</name>
</gene>
<evidence type="ECO:0000256" key="2">
    <source>
        <dbReference type="SAM" id="MobiDB-lite"/>
    </source>
</evidence>
<proteinExistence type="predicted"/>
<feature type="compositionally biased region" description="Low complexity" evidence="2">
    <location>
        <begin position="183"/>
        <end position="193"/>
    </location>
</feature>
<evidence type="ECO:0000256" key="1">
    <source>
        <dbReference type="SAM" id="Coils"/>
    </source>
</evidence>
<dbReference type="AlphaFoldDB" id="A0A7S0KQ88"/>
<dbReference type="EMBL" id="HBEV01008182">
    <property type="protein sequence ID" value="CAD8588007.1"/>
    <property type="molecule type" value="Transcribed_RNA"/>
</dbReference>
<name>A0A7S0KQ88_MICPS</name>
<protein>
    <submittedName>
        <fullName evidence="3">Uncharacterized protein</fullName>
    </submittedName>
</protein>
<feature type="compositionally biased region" description="Basic residues" evidence="2">
    <location>
        <begin position="196"/>
        <end position="209"/>
    </location>
</feature>